<dbReference type="GO" id="GO:0016301">
    <property type="term" value="F:kinase activity"/>
    <property type="evidence" value="ECO:0007669"/>
    <property type="project" value="UniProtKB-KW"/>
</dbReference>
<keyword evidence="2" id="KW-0808">Transferase</keyword>
<accession>A0A1G6BNL3</accession>
<keyword evidence="5" id="KW-0067">ATP-binding</keyword>
<evidence type="ECO:0000259" key="6">
    <source>
        <dbReference type="Pfam" id="PF00294"/>
    </source>
</evidence>
<dbReference type="STRING" id="665467.SAMN02982931_01660"/>
<evidence type="ECO:0000256" key="5">
    <source>
        <dbReference type="ARBA" id="ARBA00022840"/>
    </source>
</evidence>
<dbReference type="InterPro" id="IPR011611">
    <property type="entry name" value="PfkB_dom"/>
</dbReference>
<evidence type="ECO:0000256" key="1">
    <source>
        <dbReference type="ARBA" id="ARBA00010688"/>
    </source>
</evidence>
<dbReference type="EMBL" id="FMXQ01000003">
    <property type="protein sequence ID" value="SDB22169.1"/>
    <property type="molecule type" value="Genomic_DNA"/>
</dbReference>
<comment type="similarity">
    <text evidence="1">Belongs to the carbohydrate kinase PfkB family.</text>
</comment>
<dbReference type="PANTHER" id="PTHR43085">
    <property type="entry name" value="HEXOKINASE FAMILY MEMBER"/>
    <property type="match status" value="1"/>
</dbReference>
<evidence type="ECO:0000256" key="2">
    <source>
        <dbReference type="ARBA" id="ARBA00022679"/>
    </source>
</evidence>
<proteinExistence type="inferred from homology"/>
<dbReference type="GO" id="GO:0005524">
    <property type="term" value="F:ATP binding"/>
    <property type="evidence" value="ECO:0007669"/>
    <property type="project" value="UniProtKB-KW"/>
</dbReference>
<dbReference type="InterPro" id="IPR050306">
    <property type="entry name" value="PfkB_Carbo_kinase"/>
</dbReference>
<gene>
    <name evidence="7" type="ORF">SAMN02982931_01660</name>
</gene>
<evidence type="ECO:0000313" key="8">
    <source>
        <dbReference type="Proteomes" id="UP000199071"/>
    </source>
</evidence>
<name>A0A1G6BNL3_9HYPH</name>
<evidence type="ECO:0000313" key="7">
    <source>
        <dbReference type="EMBL" id="SDB22169.1"/>
    </source>
</evidence>
<reference evidence="7 8" key="1">
    <citation type="submission" date="2016-10" db="EMBL/GenBank/DDBJ databases">
        <authorList>
            <person name="de Groot N.N."/>
        </authorList>
    </citation>
    <scope>NUCLEOTIDE SEQUENCE [LARGE SCALE GENOMIC DNA]</scope>
    <source>
        <strain evidence="7 8">ATCC 35022</strain>
    </source>
</reference>
<evidence type="ECO:0000256" key="3">
    <source>
        <dbReference type="ARBA" id="ARBA00022741"/>
    </source>
</evidence>
<keyword evidence="4 7" id="KW-0418">Kinase</keyword>
<dbReference type="CDD" id="cd01167">
    <property type="entry name" value="bac_FRK"/>
    <property type="match status" value="1"/>
</dbReference>
<dbReference type="SUPFAM" id="SSF53613">
    <property type="entry name" value="Ribokinase-like"/>
    <property type="match status" value="1"/>
</dbReference>
<dbReference type="PROSITE" id="PS00583">
    <property type="entry name" value="PFKB_KINASES_1"/>
    <property type="match status" value="1"/>
</dbReference>
<feature type="domain" description="Carbohydrate kinase PfkB" evidence="6">
    <location>
        <begin position="12"/>
        <end position="312"/>
    </location>
</feature>
<dbReference type="OrthoDB" id="9776822at2"/>
<dbReference type="InterPro" id="IPR029056">
    <property type="entry name" value="Ribokinase-like"/>
</dbReference>
<dbReference type="RefSeq" id="WP_090875945.1">
    <property type="nucleotide sequence ID" value="NZ_FMXQ01000003.1"/>
</dbReference>
<dbReference type="InterPro" id="IPR002173">
    <property type="entry name" value="Carboh/pur_kinase_PfkB_CS"/>
</dbReference>
<dbReference type="Gene3D" id="3.40.1190.20">
    <property type="match status" value="1"/>
</dbReference>
<dbReference type="AlphaFoldDB" id="A0A1G6BNL3"/>
<dbReference type="PANTHER" id="PTHR43085:SF1">
    <property type="entry name" value="PSEUDOURIDINE KINASE-RELATED"/>
    <property type="match status" value="1"/>
</dbReference>
<sequence length="327" mass="33442">MSNDGISSRFDVTALGELVIDMIPAGRSGADALYAARPGGAPGNVAAGIARLGLRAAMVSRVGPGHLGNVLIETLKGAGVETRAISRAEVDTTALAVVSLDSRGDRDFALYREGCADSRMAADVIDRDLIRTSRVLHVGSLTLGTPVSAEAQRQAIAVARDAGALISADPNLRPAVWHDPNAMLATGREAVASADIVKISDEELFALSGLDEPGDAVRALWHPRLKVMAVTRGADGAELFTPDFTVAVPGFVVGVVDTVGCGDAFMASLIAGLLATDLSRLDAPSLAAIGRRACAAGAVMATISGAMGAMPERAAIDALLANTPETP</sequence>
<evidence type="ECO:0000256" key="4">
    <source>
        <dbReference type="ARBA" id="ARBA00022777"/>
    </source>
</evidence>
<organism evidence="7 8">
    <name type="scientific">Bauldia litoralis</name>
    <dbReference type="NCBI Taxonomy" id="665467"/>
    <lineage>
        <taxon>Bacteria</taxon>
        <taxon>Pseudomonadati</taxon>
        <taxon>Pseudomonadota</taxon>
        <taxon>Alphaproteobacteria</taxon>
        <taxon>Hyphomicrobiales</taxon>
        <taxon>Kaistiaceae</taxon>
        <taxon>Bauldia</taxon>
    </lineage>
</organism>
<protein>
    <submittedName>
        <fullName evidence="7">Fructokinase</fullName>
    </submittedName>
</protein>
<keyword evidence="3" id="KW-0547">Nucleotide-binding</keyword>
<dbReference type="Pfam" id="PF00294">
    <property type="entry name" value="PfkB"/>
    <property type="match status" value="1"/>
</dbReference>
<keyword evidence="8" id="KW-1185">Reference proteome</keyword>
<dbReference type="Proteomes" id="UP000199071">
    <property type="component" value="Unassembled WGS sequence"/>
</dbReference>